<comment type="subcellular location">
    <subcellularLocation>
        <location evidence="1">Cell membrane</location>
        <topology evidence="1">Multi-pass membrane protein</topology>
    </subcellularLocation>
</comment>
<dbReference type="GO" id="GO:0030425">
    <property type="term" value="C:dendrite"/>
    <property type="evidence" value="ECO:0007669"/>
    <property type="project" value="TreeGrafter"/>
</dbReference>
<evidence type="ECO:0000256" key="5">
    <source>
        <dbReference type="ARBA" id="ARBA00023136"/>
    </source>
</evidence>
<keyword evidence="9" id="KW-1185">Reference proteome</keyword>
<organism evidence="8 9">
    <name type="scientific">Daphnia galeata</name>
    <dbReference type="NCBI Taxonomy" id="27404"/>
    <lineage>
        <taxon>Eukaryota</taxon>
        <taxon>Metazoa</taxon>
        <taxon>Ecdysozoa</taxon>
        <taxon>Arthropoda</taxon>
        <taxon>Crustacea</taxon>
        <taxon>Branchiopoda</taxon>
        <taxon>Diplostraca</taxon>
        <taxon>Cladocera</taxon>
        <taxon>Anomopoda</taxon>
        <taxon>Daphniidae</taxon>
        <taxon>Daphnia</taxon>
    </lineage>
</organism>
<evidence type="ECO:0000256" key="6">
    <source>
        <dbReference type="ARBA" id="ARBA00023170"/>
    </source>
</evidence>
<dbReference type="PANTHER" id="PTHR21143:SF133">
    <property type="entry name" value="GUSTATORY AND PHEROMONE RECEPTOR 32A-RELATED"/>
    <property type="match status" value="1"/>
</dbReference>
<sequence length="382" mass="44150">MRSSDLSNENGQLDQRFQPIFIWMKFLGISLTGERRFIGNVYNLLMFIITLISNVASMTLMLIEPERPKQEDLSVITSYTFTQILYIDNLNFIVLVIGSHLMLLCQTRRHWKKLWTTLLEVQVYLNRKILNRSFVIALLMIPEAIMIVLVVPLDVIGLPLYQQLVEVVSCASKIYAVSGMILFCMCGWIASDLLQLLLKEIDENKQHPDSLCLKTVKKRYHQVCQLIDDINQSFGNIVLFLITYMMASVVMVVFGTVVEFQHYDTTAVPWLYVRDLILLIQHVINLVALTYIPHTIKIQNEKIQIVLGRIEIDNRDHRYEELEFLKWDVSQSSVKLTAAGLFDITPRLFPKLIGTTLTYVIILWQFQSSEKSQHNSISSAKM</sequence>
<evidence type="ECO:0000256" key="1">
    <source>
        <dbReference type="ARBA" id="ARBA00004651"/>
    </source>
</evidence>
<evidence type="ECO:0000313" key="8">
    <source>
        <dbReference type="EMBL" id="CAH0103401.1"/>
    </source>
</evidence>
<name>A0A8J2RUR4_9CRUS</name>
<gene>
    <name evidence="8" type="ORF">DGAL_LOCUS5975</name>
</gene>
<comment type="caution">
    <text evidence="8">The sequence shown here is derived from an EMBL/GenBank/DDBJ whole genome shotgun (WGS) entry which is preliminary data.</text>
</comment>
<feature type="transmembrane region" description="Helical" evidence="7">
    <location>
        <begin position="174"/>
        <end position="198"/>
    </location>
</feature>
<dbReference type="GO" id="GO:0005886">
    <property type="term" value="C:plasma membrane"/>
    <property type="evidence" value="ECO:0007669"/>
    <property type="project" value="UniProtKB-SubCell"/>
</dbReference>
<evidence type="ECO:0000256" key="4">
    <source>
        <dbReference type="ARBA" id="ARBA00022989"/>
    </source>
</evidence>
<dbReference type="InterPro" id="IPR013604">
    <property type="entry name" value="7TM_chemorcpt"/>
</dbReference>
<evidence type="ECO:0008006" key="10">
    <source>
        <dbReference type="Google" id="ProtNLM"/>
    </source>
</evidence>
<keyword evidence="6" id="KW-0675">Receptor</keyword>
<evidence type="ECO:0000256" key="3">
    <source>
        <dbReference type="ARBA" id="ARBA00022692"/>
    </source>
</evidence>
<feature type="transmembrane region" description="Helical" evidence="7">
    <location>
        <begin position="41"/>
        <end position="63"/>
    </location>
</feature>
<protein>
    <recommendedName>
        <fullName evidence="10">Gustatory receptor</fullName>
    </recommendedName>
</protein>
<evidence type="ECO:0000313" key="9">
    <source>
        <dbReference type="Proteomes" id="UP000789390"/>
    </source>
</evidence>
<reference evidence="8" key="1">
    <citation type="submission" date="2021-11" db="EMBL/GenBank/DDBJ databases">
        <authorList>
            <person name="Schell T."/>
        </authorList>
    </citation>
    <scope>NUCLEOTIDE SEQUENCE</scope>
    <source>
        <strain evidence="8">M5</strain>
    </source>
</reference>
<evidence type="ECO:0000256" key="2">
    <source>
        <dbReference type="ARBA" id="ARBA00022475"/>
    </source>
</evidence>
<dbReference type="Proteomes" id="UP000789390">
    <property type="component" value="Unassembled WGS sequence"/>
</dbReference>
<dbReference type="GO" id="GO:0030424">
    <property type="term" value="C:axon"/>
    <property type="evidence" value="ECO:0007669"/>
    <property type="project" value="TreeGrafter"/>
</dbReference>
<dbReference type="OrthoDB" id="8183114at2759"/>
<dbReference type="Pfam" id="PF08395">
    <property type="entry name" value="7tm_7"/>
    <property type="match status" value="1"/>
</dbReference>
<dbReference type="GO" id="GO:0050909">
    <property type="term" value="P:sensory perception of taste"/>
    <property type="evidence" value="ECO:0007669"/>
    <property type="project" value="InterPro"/>
</dbReference>
<feature type="transmembrane region" description="Helical" evidence="7">
    <location>
        <begin position="83"/>
        <end position="105"/>
    </location>
</feature>
<dbReference type="GO" id="GO:0008049">
    <property type="term" value="P:male courtship behavior"/>
    <property type="evidence" value="ECO:0007669"/>
    <property type="project" value="TreeGrafter"/>
</dbReference>
<feature type="transmembrane region" description="Helical" evidence="7">
    <location>
        <begin position="270"/>
        <end position="292"/>
    </location>
</feature>
<dbReference type="GO" id="GO:0043025">
    <property type="term" value="C:neuronal cell body"/>
    <property type="evidence" value="ECO:0007669"/>
    <property type="project" value="TreeGrafter"/>
</dbReference>
<proteinExistence type="predicted"/>
<dbReference type="AlphaFoldDB" id="A0A8J2RUR4"/>
<feature type="transmembrane region" description="Helical" evidence="7">
    <location>
        <begin position="134"/>
        <end position="162"/>
    </location>
</feature>
<keyword evidence="2" id="KW-1003">Cell membrane</keyword>
<feature type="transmembrane region" description="Helical" evidence="7">
    <location>
        <begin position="237"/>
        <end position="258"/>
    </location>
</feature>
<dbReference type="PANTHER" id="PTHR21143">
    <property type="entry name" value="INVERTEBRATE GUSTATORY RECEPTOR"/>
    <property type="match status" value="1"/>
</dbReference>
<accession>A0A8J2RUR4</accession>
<evidence type="ECO:0000256" key="7">
    <source>
        <dbReference type="SAM" id="Phobius"/>
    </source>
</evidence>
<dbReference type="GO" id="GO:0007635">
    <property type="term" value="P:chemosensory behavior"/>
    <property type="evidence" value="ECO:0007669"/>
    <property type="project" value="TreeGrafter"/>
</dbReference>
<keyword evidence="5 7" id="KW-0472">Membrane</keyword>
<keyword evidence="3 7" id="KW-0812">Transmembrane</keyword>
<keyword evidence="4 7" id="KW-1133">Transmembrane helix</keyword>
<dbReference type="EMBL" id="CAKKLH010000112">
    <property type="protein sequence ID" value="CAH0103401.1"/>
    <property type="molecule type" value="Genomic_DNA"/>
</dbReference>